<proteinExistence type="predicted"/>
<dbReference type="AlphaFoldDB" id="A0A4Z1P075"/>
<dbReference type="Proteomes" id="UP000298493">
    <property type="component" value="Unassembled WGS sequence"/>
</dbReference>
<evidence type="ECO:0000313" key="3">
    <source>
        <dbReference type="Proteomes" id="UP000298493"/>
    </source>
</evidence>
<reference evidence="2 3" key="1">
    <citation type="submission" date="2019-04" db="EMBL/GenBank/DDBJ databases">
        <title>High contiguity whole genome sequence and gene annotation resource for two Venturia nashicola isolates.</title>
        <authorList>
            <person name="Prokchorchik M."/>
            <person name="Won K."/>
            <person name="Lee Y."/>
            <person name="Choi E.D."/>
            <person name="Segonzac C."/>
            <person name="Sohn K.H."/>
        </authorList>
    </citation>
    <scope>NUCLEOTIDE SEQUENCE [LARGE SCALE GENOMIC DNA]</scope>
    <source>
        <strain evidence="2 3">PRI2</strain>
    </source>
</reference>
<accession>A0A4Z1P075</accession>
<gene>
    <name evidence="2" type="ORF">E6O75_ATG06774</name>
</gene>
<evidence type="ECO:0000256" key="1">
    <source>
        <dbReference type="SAM" id="SignalP"/>
    </source>
</evidence>
<feature type="signal peptide" evidence="1">
    <location>
        <begin position="1"/>
        <end position="21"/>
    </location>
</feature>
<comment type="caution">
    <text evidence="2">The sequence shown here is derived from an EMBL/GenBank/DDBJ whole genome shotgun (WGS) entry which is preliminary data.</text>
</comment>
<protein>
    <recommendedName>
        <fullName evidence="4">Secreted protein</fullName>
    </recommendedName>
</protein>
<keyword evidence="1" id="KW-0732">Signal</keyword>
<keyword evidence="3" id="KW-1185">Reference proteome</keyword>
<name>A0A4Z1P075_9PEZI</name>
<evidence type="ECO:0000313" key="2">
    <source>
        <dbReference type="EMBL" id="TID19436.1"/>
    </source>
</evidence>
<organism evidence="2 3">
    <name type="scientific">Venturia nashicola</name>
    <dbReference type="NCBI Taxonomy" id="86259"/>
    <lineage>
        <taxon>Eukaryota</taxon>
        <taxon>Fungi</taxon>
        <taxon>Dikarya</taxon>
        <taxon>Ascomycota</taxon>
        <taxon>Pezizomycotina</taxon>
        <taxon>Dothideomycetes</taxon>
        <taxon>Pleosporomycetidae</taxon>
        <taxon>Venturiales</taxon>
        <taxon>Venturiaceae</taxon>
        <taxon>Venturia</taxon>
    </lineage>
</organism>
<feature type="chain" id="PRO_5021333553" description="Secreted protein" evidence="1">
    <location>
        <begin position="22"/>
        <end position="103"/>
    </location>
</feature>
<evidence type="ECO:0008006" key="4">
    <source>
        <dbReference type="Google" id="ProtNLM"/>
    </source>
</evidence>
<dbReference type="EMBL" id="SNSC02000012">
    <property type="protein sequence ID" value="TID19436.1"/>
    <property type="molecule type" value="Genomic_DNA"/>
</dbReference>
<sequence length="103" mass="11896">MMSGRWFHMLCIIRLFHFTIDQELSQFRLRPEYTVVVNRQLHHLIVNLIEMGIAHVGVGLGDGALKTSYTYLSTTFFYFVVNMEIQPRSTFPAIIFHFGSSPG</sequence>